<evidence type="ECO:0000256" key="1">
    <source>
        <dbReference type="ARBA" id="ARBA00022801"/>
    </source>
</evidence>
<dbReference type="EMBL" id="FODD01000027">
    <property type="protein sequence ID" value="SEO46486.1"/>
    <property type="molecule type" value="Genomic_DNA"/>
</dbReference>
<dbReference type="SUPFAM" id="SSF52499">
    <property type="entry name" value="Isochorismatase-like hydrolases"/>
    <property type="match status" value="1"/>
</dbReference>
<dbReference type="InterPro" id="IPR000868">
    <property type="entry name" value="Isochorismatase-like_dom"/>
</dbReference>
<reference evidence="3 4" key="1">
    <citation type="submission" date="2016-10" db="EMBL/GenBank/DDBJ databases">
        <authorList>
            <person name="de Groot N.N."/>
        </authorList>
    </citation>
    <scope>NUCLEOTIDE SEQUENCE [LARGE SCALE GENOMIC DNA]</scope>
    <source>
        <strain evidence="3 4">CGMCC 4.2026</strain>
    </source>
</reference>
<dbReference type="CDD" id="cd00431">
    <property type="entry name" value="cysteine_hydrolases"/>
    <property type="match status" value="1"/>
</dbReference>
<keyword evidence="1" id="KW-0378">Hydrolase</keyword>
<keyword evidence="4" id="KW-1185">Reference proteome</keyword>
<dbReference type="PANTHER" id="PTHR43540:SF16">
    <property type="entry name" value="ISOCHORISMATASE-LIKE DOMAIN-CONTAINING PROTEIN"/>
    <property type="match status" value="1"/>
</dbReference>
<evidence type="ECO:0000313" key="3">
    <source>
        <dbReference type="EMBL" id="SEO46486.1"/>
    </source>
</evidence>
<organism evidence="3 4">
    <name type="scientific">Actinacidiphila rubida</name>
    <dbReference type="NCBI Taxonomy" id="310780"/>
    <lineage>
        <taxon>Bacteria</taxon>
        <taxon>Bacillati</taxon>
        <taxon>Actinomycetota</taxon>
        <taxon>Actinomycetes</taxon>
        <taxon>Kitasatosporales</taxon>
        <taxon>Streptomycetaceae</taxon>
        <taxon>Actinacidiphila</taxon>
    </lineage>
</organism>
<accession>A0A1H8PXE8</accession>
<gene>
    <name evidence="3" type="ORF">SAMN05216267_102758</name>
</gene>
<dbReference type="Gene3D" id="3.40.50.850">
    <property type="entry name" value="Isochorismatase-like"/>
    <property type="match status" value="1"/>
</dbReference>
<dbReference type="Proteomes" id="UP000181951">
    <property type="component" value="Unassembled WGS sequence"/>
</dbReference>
<dbReference type="STRING" id="310780.SAMN05216267_102758"/>
<evidence type="ECO:0000313" key="4">
    <source>
        <dbReference type="Proteomes" id="UP000181951"/>
    </source>
</evidence>
<evidence type="ECO:0000259" key="2">
    <source>
        <dbReference type="Pfam" id="PF00857"/>
    </source>
</evidence>
<name>A0A1H8PXE8_9ACTN</name>
<dbReference type="Pfam" id="PF00857">
    <property type="entry name" value="Isochorismatase"/>
    <property type="match status" value="1"/>
</dbReference>
<dbReference type="InterPro" id="IPR036380">
    <property type="entry name" value="Isochorismatase-like_sf"/>
</dbReference>
<dbReference type="GO" id="GO:0016787">
    <property type="term" value="F:hydrolase activity"/>
    <property type="evidence" value="ECO:0007669"/>
    <property type="project" value="UniProtKB-KW"/>
</dbReference>
<dbReference type="RefSeq" id="WP_069463398.1">
    <property type="nucleotide sequence ID" value="NZ_FODD01000027.1"/>
</dbReference>
<feature type="domain" description="Isochorismatase-like" evidence="2">
    <location>
        <begin position="11"/>
        <end position="196"/>
    </location>
</feature>
<dbReference type="PANTHER" id="PTHR43540">
    <property type="entry name" value="PEROXYUREIDOACRYLATE/UREIDOACRYLATE AMIDOHYDROLASE-RELATED"/>
    <property type="match status" value="1"/>
</dbReference>
<dbReference type="InterPro" id="IPR050272">
    <property type="entry name" value="Isochorismatase-like_hydrls"/>
</dbReference>
<dbReference type="AlphaFoldDB" id="A0A1H8PXE8"/>
<proteinExistence type="predicted"/>
<dbReference type="OrthoDB" id="3174612at2"/>
<sequence>MTTPPYPAERTALVLVDLLNDFLADEGKLNGLIAPMLKEMDLTARLAHLIEKSRERGVRIFYSPHGIDEHSFDDVTSLLPVFQGALDNQVFWKGSYGGDFYQPLRPRDGETVISHHRMFDSFVGTDLDQQLKAQGIERVVLAGLTAHTCVEGTGRHALEAGYHVTYLTDAVAEFTEAAQRAAVDLSYPTFGHAVTTIDAFLAGVEPAVTA</sequence>
<protein>
    <submittedName>
        <fullName evidence="3">Nicotinamidase-related amidase</fullName>
    </submittedName>
</protein>